<reference evidence="9" key="1">
    <citation type="submission" date="2020-05" db="EMBL/GenBank/DDBJ databases">
        <authorList>
            <person name="Chiriac C."/>
            <person name="Salcher M."/>
            <person name="Ghai R."/>
            <person name="Kavagutti S V."/>
        </authorList>
    </citation>
    <scope>NUCLEOTIDE SEQUENCE</scope>
</reference>
<evidence type="ECO:0000313" key="8">
    <source>
        <dbReference type="EMBL" id="CAB4717171.1"/>
    </source>
</evidence>
<dbReference type="AlphaFoldDB" id="A0A6J7HHC2"/>
<accession>A0A6J7HHC2</accession>
<dbReference type="EMBL" id="CAFBPQ010000032">
    <property type="protein sequence ID" value="CAB5027279.1"/>
    <property type="molecule type" value="Genomic_DNA"/>
</dbReference>
<protein>
    <submittedName>
        <fullName evidence="9">Unannotated protein</fullName>
    </submittedName>
</protein>
<evidence type="ECO:0000256" key="1">
    <source>
        <dbReference type="ARBA" id="ARBA00005836"/>
    </source>
</evidence>
<dbReference type="Pfam" id="PF01523">
    <property type="entry name" value="PmbA_TldD_1st"/>
    <property type="match status" value="1"/>
</dbReference>
<dbReference type="InterPro" id="IPR045569">
    <property type="entry name" value="Metalloprtase-TldD/E_C"/>
</dbReference>
<dbReference type="FunFam" id="3.30.2290.10:FF:000003">
    <property type="entry name" value="Zinc-dependent protease, TldD/PmbA family"/>
    <property type="match status" value="1"/>
</dbReference>
<feature type="domain" description="Metalloprotease TldD/E N-terminal" evidence="5">
    <location>
        <begin position="37"/>
        <end position="101"/>
    </location>
</feature>
<dbReference type="InterPro" id="IPR025502">
    <property type="entry name" value="TldD"/>
</dbReference>
<evidence type="ECO:0000256" key="4">
    <source>
        <dbReference type="ARBA" id="ARBA00023049"/>
    </source>
</evidence>
<feature type="domain" description="Metalloprotease TldD/E C-terminal" evidence="6">
    <location>
        <begin position="241"/>
        <end position="473"/>
    </location>
</feature>
<dbReference type="Pfam" id="PF19290">
    <property type="entry name" value="PmbA_TldD_2nd"/>
    <property type="match status" value="1"/>
</dbReference>
<feature type="domain" description="Metalloprotease TldD/E central" evidence="7">
    <location>
        <begin position="126"/>
        <end position="234"/>
    </location>
</feature>
<dbReference type="EMBL" id="CAFBMM010000117">
    <property type="protein sequence ID" value="CAB4918046.1"/>
    <property type="molecule type" value="Genomic_DNA"/>
</dbReference>
<dbReference type="InterPro" id="IPR002510">
    <property type="entry name" value="Metalloprtase-TldD/E_N"/>
</dbReference>
<dbReference type="PIRSF" id="PIRSF004919">
    <property type="entry name" value="TldD"/>
    <property type="match status" value="1"/>
</dbReference>
<keyword evidence="4" id="KW-0482">Metalloprotease</keyword>
<gene>
    <name evidence="8" type="ORF">UFOPK2683_00348</name>
    <name evidence="9" type="ORF">UFOPK3605_01516</name>
    <name evidence="10" type="ORF">UFOPK4121_01048</name>
</gene>
<evidence type="ECO:0000313" key="9">
    <source>
        <dbReference type="EMBL" id="CAB4918046.1"/>
    </source>
</evidence>
<dbReference type="Pfam" id="PF19289">
    <property type="entry name" value="PmbA_TldD_3rd"/>
    <property type="match status" value="1"/>
</dbReference>
<name>A0A6J7HHC2_9ZZZZ</name>
<dbReference type="GO" id="GO:0008237">
    <property type="term" value="F:metallopeptidase activity"/>
    <property type="evidence" value="ECO:0007669"/>
    <property type="project" value="UniProtKB-KW"/>
</dbReference>
<dbReference type="EMBL" id="CAEZYK010000012">
    <property type="protein sequence ID" value="CAB4717171.1"/>
    <property type="molecule type" value="Genomic_DNA"/>
</dbReference>
<evidence type="ECO:0000259" key="5">
    <source>
        <dbReference type="Pfam" id="PF01523"/>
    </source>
</evidence>
<dbReference type="InterPro" id="IPR045570">
    <property type="entry name" value="Metalloprtase-TldD/E_cen_dom"/>
</dbReference>
<dbReference type="InterPro" id="IPR051463">
    <property type="entry name" value="Peptidase_U62_metallo"/>
</dbReference>
<dbReference type="SUPFAM" id="SSF111283">
    <property type="entry name" value="Putative modulator of DNA gyrase, PmbA/TldD"/>
    <property type="match status" value="1"/>
</dbReference>
<dbReference type="InterPro" id="IPR035068">
    <property type="entry name" value="TldD/PmbA_N"/>
</dbReference>
<organism evidence="9">
    <name type="scientific">freshwater metagenome</name>
    <dbReference type="NCBI Taxonomy" id="449393"/>
    <lineage>
        <taxon>unclassified sequences</taxon>
        <taxon>metagenomes</taxon>
        <taxon>ecological metagenomes</taxon>
    </lineage>
</organism>
<comment type="similarity">
    <text evidence="1">Belongs to the peptidase U62 family.</text>
</comment>
<evidence type="ECO:0000313" key="10">
    <source>
        <dbReference type="EMBL" id="CAB5027279.1"/>
    </source>
</evidence>
<dbReference type="PANTHER" id="PTHR30624:SF4">
    <property type="entry name" value="METALLOPROTEASE TLDD"/>
    <property type="match status" value="1"/>
</dbReference>
<keyword evidence="2" id="KW-0645">Protease</keyword>
<dbReference type="Gene3D" id="3.30.2290.10">
    <property type="entry name" value="PmbA/TldD superfamily"/>
    <property type="match status" value="1"/>
</dbReference>
<evidence type="ECO:0000259" key="7">
    <source>
        <dbReference type="Pfam" id="PF19290"/>
    </source>
</evidence>
<sequence length="477" mass="50232">MAITHPNQADLLESGVVEVDVLERVLAKALEGGGEFAEVFVEDRVNNAVHLDDTRIEELVSGRTRGAGIRVLAGATTGYAHSADLSPEGLLKCASAAASAARGKSGGTHVVALSSPARNRQDETVPPESIEKQRKVELLNIADEAARGRNPAIKQVSATYADSRRRILVANSDGVLATDGRVRTRFMVQCVAVGDTGMQTGTDAPGYTQGFEFFDAINPESVAVTAADRALTLLRARPAPTGKLPVVLRRGAGGVLFHEACGHGLEADLVGRDASVFRDQVDQLVASPLVTVVDDGGFEHGWGTSAIDDEGTPVARNVLIENGVLSDYMWDLIRARQSGRASSGNGRRETYQDLPMVRMTNTYLVAGETNPDDIIADTEYGLYCASLGGGQVNTATGDYVFGVTEAYLIENGEITDPVRAAQLIGNGLETLRLVDAVGNDFDTWAGTCGKDGQGVPVSAGQPTLRVAELTVGGTARG</sequence>
<evidence type="ECO:0000256" key="3">
    <source>
        <dbReference type="ARBA" id="ARBA00022801"/>
    </source>
</evidence>
<evidence type="ECO:0000256" key="2">
    <source>
        <dbReference type="ARBA" id="ARBA00022670"/>
    </source>
</evidence>
<dbReference type="PANTHER" id="PTHR30624">
    <property type="entry name" value="UNCHARACTERIZED PROTEIN TLDD AND PMBA"/>
    <property type="match status" value="1"/>
</dbReference>
<proteinExistence type="inferred from homology"/>
<keyword evidence="3" id="KW-0378">Hydrolase</keyword>
<dbReference type="InterPro" id="IPR036059">
    <property type="entry name" value="TldD/PmbA_sf"/>
</dbReference>
<dbReference type="GO" id="GO:0005829">
    <property type="term" value="C:cytosol"/>
    <property type="evidence" value="ECO:0007669"/>
    <property type="project" value="TreeGrafter"/>
</dbReference>
<dbReference type="GO" id="GO:0006508">
    <property type="term" value="P:proteolysis"/>
    <property type="evidence" value="ECO:0007669"/>
    <property type="project" value="UniProtKB-KW"/>
</dbReference>
<evidence type="ECO:0000259" key="6">
    <source>
        <dbReference type="Pfam" id="PF19289"/>
    </source>
</evidence>